<feature type="region of interest" description="Disordered" evidence="1">
    <location>
        <begin position="1"/>
        <end position="55"/>
    </location>
</feature>
<name>A0A6A4J9S2_APOLU</name>
<feature type="compositionally biased region" description="Basic residues" evidence="1">
    <location>
        <begin position="17"/>
        <end position="27"/>
    </location>
</feature>
<evidence type="ECO:0000313" key="3">
    <source>
        <dbReference type="Proteomes" id="UP000466442"/>
    </source>
</evidence>
<gene>
    <name evidence="2" type="ORF">GE061_007002</name>
</gene>
<protein>
    <submittedName>
        <fullName evidence="2">Uncharacterized protein</fullName>
    </submittedName>
</protein>
<sequence>MLEPPIATSSPVPRTRQWGRKKSKNNRRSISLLDVSAIPTPDVSSQKSESNETLTSVCKDSGYVRSEGSWLEDEESKESKDLVEELKFKDVLISELQESNRGLRMRCADAENKIWRLRIKCEEHCGCCHVHEGSQEVDEDHFSDSNDQFVFPERSLPKYKRHSLAVSKFDAGDNSYGVLRDPAPTITAIPQNKPLVRSLSSGMIPKHRPDVKITKGLENDLQISPESLSLSKVQWWQRDLYSREKDSQPTSKWSKIMSDESDNNKLDELDAVVSYDARMISRLVRQQYEEEYNENVESNDKCSQYSHRSDLENSNSHNRGEDIFGSPPISQLLEHYSSDVCNNSLSSSPKATKNHAEDGVQIYRSEKNYAQYGKLDNAPQGQGSSNNNNWNSKFSEDALPPRCELSCCIPSKQEKDANKCSYCSVNNAFQSQSHCDCKHPSPQIIIVPAGCCCRLVDPVPACKQPCCLYDGNSKCGHQCQVSSKHPPAGFVDPPSAETLPLFVPKVKSTSVLRNESTPLINWDDNAHAISDQIPLQIANPCVENSCDCAQPCSRGLTVPLAQRLDSKGKMKREIEERMNKLASNGRAETSSLAFKPWSPHFAEMSPLMRCLVETSGYARQMAMAFDKANGRVKKISEMSQHLNPSV</sequence>
<feature type="compositionally biased region" description="Polar residues" evidence="1">
    <location>
        <begin position="301"/>
        <end position="317"/>
    </location>
</feature>
<dbReference type="Proteomes" id="UP000466442">
    <property type="component" value="Unassembled WGS sequence"/>
</dbReference>
<organism evidence="2 3">
    <name type="scientific">Apolygus lucorum</name>
    <name type="common">Small green plant bug</name>
    <name type="synonym">Lygocoris lucorum</name>
    <dbReference type="NCBI Taxonomy" id="248454"/>
    <lineage>
        <taxon>Eukaryota</taxon>
        <taxon>Metazoa</taxon>
        <taxon>Ecdysozoa</taxon>
        <taxon>Arthropoda</taxon>
        <taxon>Hexapoda</taxon>
        <taxon>Insecta</taxon>
        <taxon>Pterygota</taxon>
        <taxon>Neoptera</taxon>
        <taxon>Paraneoptera</taxon>
        <taxon>Hemiptera</taxon>
        <taxon>Heteroptera</taxon>
        <taxon>Panheteroptera</taxon>
        <taxon>Cimicomorpha</taxon>
        <taxon>Miridae</taxon>
        <taxon>Mirini</taxon>
        <taxon>Apolygus</taxon>
    </lineage>
</organism>
<keyword evidence="3" id="KW-1185">Reference proteome</keyword>
<evidence type="ECO:0000313" key="2">
    <source>
        <dbReference type="EMBL" id="KAF6198979.1"/>
    </source>
</evidence>
<feature type="region of interest" description="Disordered" evidence="1">
    <location>
        <begin position="291"/>
        <end position="328"/>
    </location>
</feature>
<evidence type="ECO:0000256" key="1">
    <source>
        <dbReference type="SAM" id="MobiDB-lite"/>
    </source>
</evidence>
<comment type="caution">
    <text evidence="2">The sequence shown here is derived from an EMBL/GenBank/DDBJ whole genome shotgun (WGS) entry which is preliminary data.</text>
</comment>
<dbReference type="EMBL" id="WIXP02000015">
    <property type="protein sequence ID" value="KAF6198979.1"/>
    <property type="molecule type" value="Genomic_DNA"/>
</dbReference>
<dbReference type="AlphaFoldDB" id="A0A6A4J9S2"/>
<dbReference type="OrthoDB" id="6600285at2759"/>
<reference evidence="2" key="1">
    <citation type="journal article" date="2021" name="Mol. Ecol. Resour.">
        <title>Apolygus lucorum genome provides insights into omnivorousness and mesophyll feeding.</title>
        <authorList>
            <person name="Liu Y."/>
            <person name="Liu H."/>
            <person name="Wang H."/>
            <person name="Huang T."/>
            <person name="Liu B."/>
            <person name="Yang B."/>
            <person name="Yin L."/>
            <person name="Li B."/>
            <person name="Zhang Y."/>
            <person name="Zhang S."/>
            <person name="Jiang F."/>
            <person name="Zhang X."/>
            <person name="Ren Y."/>
            <person name="Wang B."/>
            <person name="Wang S."/>
            <person name="Lu Y."/>
            <person name="Wu K."/>
            <person name="Fan W."/>
            <person name="Wang G."/>
        </authorList>
    </citation>
    <scope>NUCLEOTIDE SEQUENCE</scope>
    <source>
        <strain evidence="2">12Hb</strain>
    </source>
</reference>
<feature type="compositionally biased region" description="Polar residues" evidence="1">
    <location>
        <begin position="42"/>
        <end position="55"/>
    </location>
</feature>
<accession>A0A6A4J9S2</accession>
<proteinExistence type="predicted"/>